<dbReference type="Proteomes" id="UP000001996">
    <property type="component" value="Unassembled WGS sequence"/>
</dbReference>
<evidence type="ECO:0000313" key="2">
    <source>
        <dbReference type="EMBL" id="EDK47191.1"/>
    </source>
</evidence>
<dbReference type="EMBL" id="CH981532">
    <property type="protein sequence ID" value="EDK47191.1"/>
    <property type="molecule type" value="Genomic_DNA"/>
</dbReference>
<reference evidence="2 3" key="1">
    <citation type="journal article" date="2009" name="Nature">
        <title>Evolution of pathogenicity and sexual reproduction in eight Candida genomes.</title>
        <authorList>
            <person name="Butler G."/>
            <person name="Rasmussen M.D."/>
            <person name="Lin M.F."/>
            <person name="Santos M.A."/>
            <person name="Sakthikumar S."/>
            <person name="Munro C.A."/>
            <person name="Rheinbay E."/>
            <person name="Grabherr M."/>
            <person name="Forche A."/>
            <person name="Reedy J.L."/>
            <person name="Agrafioti I."/>
            <person name="Arnaud M.B."/>
            <person name="Bates S."/>
            <person name="Brown A.J."/>
            <person name="Brunke S."/>
            <person name="Costanzo M.C."/>
            <person name="Fitzpatrick D.A."/>
            <person name="de Groot P.W."/>
            <person name="Harris D."/>
            <person name="Hoyer L.L."/>
            <person name="Hube B."/>
            <person name="Klis F.M."/>
            <person name="Kodira C."/>
            <person name="Lennard N."/>
            <person name="Logue M.E."/>
            <person name="Martin R."/>
            <person name="Neiman A.M."/>
            <person name="Nikolaou E."/>
            <person name="Quail M.A."/>
            <person name="Quinn J."/>
            <person name="Santos M.C."/>
            <person name="Schmitzberger F.F."/>
            <person name="Sherlock G."/>
            <person name="Shah P."/>
            <person name="Silverstein K.A."/>
            <person name="Skrzypek M.S."/>
            <person name="Soll D."/>
            <person name="Staggs R."/>
            <person name="Stansfield I."/>
            <person name="Stumpf M.P."/>
            <person name="Sudbery P.E."/>
            <person name="Srikantha T."/>
            <person name="Zeng Q."/>
            <person name="Berman J."/>
            <person name="Berriman M."/>
            <person name="Heitman J."/>
            <person name="Gow N.A."/>
            <person name="Lorenz M.C."/>
            <person name="Birren B.W."/>
            <person name="Kellis M."/>
            <person name="Cuomo C.A."/>
        </authorList>
    </citation>
    <scope>NUCLEOTIDE SEQUENCE [LARGE SCALE GENOMIC DNA]</scope>
    <source>
        <strain evidence="3">ATCC 11503 / BCRC 21390 / CBS 2605 / JCM 1781 / NBRC 1676 / NRRL YB-4239</strain>
    </source>
</reference>
<feature type="compositionally biased region" description="Basic residues" evidence="1">
    <location>
        <begin position="12"/>
        <end position="21"/>
    </location>
</feature>
<accession>A5E6Y3</accession>
<dbReference type="AlphaFoldDB" id="A5E6Y3"/>
<feature type="region of interest" description="Disordered" evidence="1">
    <location>
        <begin position="1"/>
        <end position="56"/>
    </location>
</feature>
<evidence type="ECO:0000256" key="1">
    <source>
        <dbReference type="SAM" id="MobiDB-lite"/>
    </source>
</evidence>
<organism evidence="2 3">
    <name type="scientific">Lodderomyces elongisporus (strain ATCC 11503 / CBS 2605 / JCM 1781 / NBRC 1676 / NRRL YB-4239)</name>
    <name type="common">Yeast</name>
    <name type="synonym">Saccharomyces elongisporus</name>
    <dbReference type="NCBI Taxonomy" id="379508"/>
    <lineage>
        <taxon>Eukaryota</taxon>
        <taxon>Fungi</taxon>
        <taxon>Dikarya</taxon>
        <taxon>Ascomycota</taxon>
        <taxon>Saccharomycotina</taxon>
        <taxon>Pichiomycetes</taxon>
        <taxon>Debaryomycetaceae</taxon>
        <taxon>Candida/Lodderomyces clade</taxon>
        <taxon>Lodderomyces</taxon>
    </lineage>
</organism>
<evidence type="ECO:0000313" key="3">
    <source>
        <dbReference type="Proteomes" id="UP000001996"/>
    </source>
</evidence>
<dbReference type="eggNOG" id="KOG2172">
    <property type="taxonomic scope" value="Eukaryota"/>
</dbReference>
<dbReference type="InParanoid" id="A5E6Y3"/>
<dbReference type="VEuPathDB" id="FungiDB:LELG_05372"/>
<dbReference type="STRING" id="379508.A5E6Y3"/>
<feature type="region of interest" description="Disordered" evidence="1">
    <location>
        <begin position="80"/>
        <end position="143"/>
    </location>
</feature>
<sequence>MARKNKNNNSKKSGKSGKSGKNRSSQKIIDAYQIAERQERRNQGGDDIEEDEGNFANSLAFEEGILDARSLLKDGQADEDLLDEEIDSDEALGSDDDYDVLDSKMSQSIRDKAKRKRLGQYSDSEDEEDDDDDDDEGYASIDESQLVTLSEAWDMDDRDLALVQFIGH</sequence>
<keyword evidence="3" id="KW-1185">Reference proteome</keyword>
<feature type="compositionally biased region" description="Acidic residues" evidence="1">
    <location>
        <begin position="123"/>
        <end position="137"/>
    </location>
</feature>
<gene>
    <name evidence="2" type="ORF">LELG_05372</name>
</gene>
<proteinExistence type="predicted"/>
<protein>
    <submittedName>
        <fullName evidence="2">Uncharacterized protein</fullName>
    </submittedName>
</protein>
<name>A5E6Y3_LODEL</name>
<dbReference type="HOGENOM" id="CLU_1586787_0_0_1"/>
<feature type="compositionally biased region" description="Acidic residues" evidence="1">
    <location>
        <begin position="80"/>
        <end position="100"/>
    </location>
</feature>